<organism evidence="1 2">
    <name type="scientific">Zeimonas arvi</name>
    <dbReference type="NCBI Taxonomy" id="2498847"/>
    <lineage>
        <taxon>Bacteria</taxon>
        <taxon>Pseudomonadati</taxon>
        <taxon>Pseudomonadota</taxon>
        <taxon>Betaproteobacteria</taxon>
        <taxon>Burkholderiales</taxon>
        <taxon>Burkholderiaceae</taxon>
        <taxon>Zeimonas</taxon>
    </lineage>
</organism>
<comment type="caution">
    <text evidence="1">The sequence shown here is derived from an EMBL/GenBank/DDBJ whole genome shotgun (WGS) entry which is preliminary data.</text>
</comment>
<dbReference type="RefSeq" id="WP_147703299.1">
    <property type="nucleotide sequence ID" value="NZ_VDUY01000002.1"/>
</dbReference>
<dbReference type="EMBL" id="VDUY01000002">
    <property type="protein sequence ID" value="TXL67050.1"/>
    <property type="molecule type" value="Genomic_DNA"/>
</dbReference>
<protein>
    <submittedName>
        <fullName evidence="1">Uncharacterized protein</fullName>
    </submittedName>
</protein>
<name>A0A5C8P0A8_9BURK</name>
<sequence>MSRSDPDDLRALRKRLLVAESMLMRERLARDIRESTRPLRLLRESMVAAASTVPGRSLLGFVVPWLYSRWRRKPSPTKESSR</sequence>
<dbReference type="AlphaFoldDB" id="A0A5C8P0A8"/>
<dbReference type="Proteomes" id="UP000321548">
    <property type="component" value="Unassembled WGS sequence"/>
</dbReference>
<reference evidence="1 2" key="1">
    <citation type="submission" date="2019-06" db="EMBL/GenBank/DDBJ databases">
        <title>Quisquiliibacterium sp. nov., isolated from a maize field.</title>
        <authorList>
            <person name="Lin S.-Y."/>
            <person name="Tsai C.-F."/>
            <person name="Young C.-C."/>
        </authorList>
    </citation>
    <scope>NUCLEOTIDE SEQUENCE [LARGE SCALE GENOMIC DNA]</scope>
    <source>
        <strain evidence="1 2">CC-CFT501</strain>
    </source>
</reference>
<accession>A0A5C8P0A8</accession>
<keyword evidence="2" id="KW-1185">Reference proteome</keyword>
<gene>
    <name evidence="1" type="ORF">FHP08_05375</name>
</gene>
<evidence type="ECO:0000313" key="1">
    <source>
        <dbReference type="EMBL" id="TXL67050.1"/>
    </source>
</evidence>
<proteinExistence type="predicted"/>
<evidence type="ECO:0000313" key="2">
    <source>
        <dbReference type="Proteomes" id="UP000321548"/>
    </source>
</evidence>